<feature type="compositionally biased region" description="Acidic residues" evidence="2">
    <location>
        <begin position="292"/>
        <end position="307"/>
    </location>
</feature>
<accession>A0A147BSH7</accession>
<dbReference type="InterPro" id="IPR025160">
    <property type="entry name" value="AATF"/>
</dbReference>
<feature type="compositionally biased region" description="Basic and acidic residues" evidence="2">
    <location>
        <begin position="330"/>
        <end position="339"/>
    </location>
</feature>
<evidence type="ECO:0000256" key="1">
    <source>
        <dbReference type="ARBA" id="ARBA00008966"/>
    </source>
</evidence>
<dbReference type="InterPro" id="IPR039223">
    <property type="entry name" value="AATF/Bfr2"/>
</dbReference>
<feature type="compositionally biased region" description="Acidic residues" evidence="2">
    <location>
        <begin position="142"/>
        <end position="163"/>
    </location>
</feature>
<reference evidence="5" key="1">
    <citation type="journal article" date="2018" name="PLoS Negl. Trop. Dis.">
        <title>Sialome diversity of ticks revealed by RNAseq of single tick salivary glands.</title>
        <authorList>
            <person name="Perner J."/>
            <person name="Kropackova S."/>
            <person name="Kopacek P."/>
            <person name="Ribeiro J.M."/>
        </authorList>
    </citation>
    <scope>NUCLEOTIDE SEQUENCE</scope>
    <source>
        <strain evidence="5">Siblings of single egg batch collected in Ceske Budejovice</strain>
        <tissue evidence="5">Salivary glands</tissue>
    </source>
</reference>
<evidence type="ECO:0000313" key="5">
    <source>
        <dbReference type="EMBL" id="JAR93709.1"/>
    </source>
</evidence>
<organism evidence="5">
    <name type="scientific">Ixodes ricinus</name>
    <name type="common">Common tick</name>
    <name type="synonym">Acarus ricinus</name>
    <dbReference type="NCBI Taxonomy" id="34613"/>
    <lineage>
        <taxon>Eukaryota</taxon>
        <taxon>Metazoa</taxon>
        <taxon>Ecdysozoa</taxon>
        <taxon>Arthropoda</taxon>
        <taxon>Chelicerata</taxon>
        <taxon>Arachnida</taxon>
        <taxon>Acari</taxon>
        <taxon>Parasitiformes</taxon>
        <taxon>Ixodida</taxon>
        <taxon>Ixodoidea</taxon>
        <taxon>Ixodidae</taxon>
        <taxon>Ixodinae</taxon>
        <taxon>Ixodes</taxon>
    </lineage>
</organism>
<feature type="domain" description="AATF leucine zipper-containing" evidence="4">
    <location>
        <begin position="192"/>
        <end position="368"/>
    </location>
</feature>
<proteinExistence type="inferred from homology"/>
<feature type="compositionally biased region" description="Acidic residues" evidence="2">
    <location>
        <begin position="124"/>
        <end position="135"/>
    </location>
</feature>
<dbReference type="PANTHER" id="PTHR15565">
    <property type="entry name" value="AATF PROTEIN APOPTOSIS ANTAGONIZING TRANSCRIPTION FACTOR"/>
    <property type="match status" value="1"/>
</dbReference>
<feature type="region of interest" description="Disordered" evidence="2">
    <location>
        <begin position="35"/>
        <end position="179"/>
    </location>
</feature>
<sequence length="534" mass="60122">MSLIKELSDLVNTAPALVDPEDDVHEDTKAKVVESHGNDYEEVPMQKKLLRRQPLPLTDVKYAGKRVSRKDLDKESSGSDGDSLSDGVDEEDVVEITDNDESDAVEVISDDDVSGGVDTKAGDEHDEGEESADDSDSGKADEEGDEEDASSHDDEDESQMDANDDVRLGSADNQSLDDDMVQKFSTVDVSGEVQKGKAVRSQLLVWDSIVELRIQLQKLLVLANRFPRHCRYPDFKSAALQGDKKNANLLRLATKSVEDLLQQLLGLQQDLKGAHPEVASVFGLAHEKQEDAMSDDEEIPSDTDGEGSDGGRGGEDEDEDDAEEEEEEQAPEKPAKKRRMDDCIADIEAFYKTFEPFRNSTIEKWYERTRLSSGRINRGFQALEQSPLKQIEHILTDEERLLRRTQTKRSSYRVLGDPDSSQQNEATTIGSREIDEEIFDDDDFYHHLLREIIERKSSNVENPVALSRQWLEIQKLRNKVKRKVDTKASKGRKIRYDVIPKLVNYMAPVDSSTYSEEAKTELFGSLFGQKKYAR</sequence>
<name>A0A147BSH7_IXORI</name>
<dbReference type="InterPro" id="IPR012617">
    <property type="entry name" value="AATF_C"/>
</dbReference>
<dbReference type="GO" id="GO:0005730">
    <property type="term" value="C:nucleolus"/>
    <property type="evidence" value="ECO:0007669"/>
    <property type="project" value="TreeGrafter"/>
</dbReference>
<dbReference type="EMBL" id="GEGO01001695">
    <property type="protein sequence ID" value="JAR93709.1"/>
    <property type="molecule type" value="Transcribed_RNA"/>
</dbReference>
<comment type="similarity">
    <text evidence="1">Belongs to the AATF family.</text>
</comment>
<feature type="compositionally biased region" description="Acidic residues" evidence="2">
    <location>
        <begin position="87"/>
        <end position="113"/>
    </location>
</feature>
<feature type="compositionally biased region" description="Acidic residues" evidence="2">
    <location>
        <begin position="315"/>
        <end position="329"/>
    </location>
</feature>
<dbReference type="Pfam" id="PF08164">
    <property type="entry name" value="TRAUB"/>
    <property type="match status" value="1"/>
</dbReference>
<dbReference type="Pfam" id="PF13339">
    <property type="entry name" value="AATF-Che1"/>
    <property type="match status" value="1"/>
</dbReference>
<feature type="region of interest" description="Disordered" evidence="2">
    <location>
        <begin position="289"/>
        <end position="339"/>
    </location>
</feature>
<dbReference type="PANTHER" id="PTHR15565:SF0">
    <property type="entry name" value="PROTEIN AATF"/>
    <property type="match status" value="1"/>
</dbReference>
<evidence type="ECO:0000259" key="3">
    <source>
        <dbReference type="Pfam" id="PF08164"/>
    </source>
</evidence>
<dbReference type="AlphaFoldDB" id="A0A147BSH7"/>
<feature type="region of interest" description="Disordered" evidence="2">
    <location>
        <begin position="409"/>
        <end position="429"/>
    </location>
</feature>
<feature type="domain" description="Apoptosis-antagonizing transcription factor C-terminal" evidence="3">
    <location>
        <begin position="445"/>
        <end position="527"/>
    </location>
</feature>
<evidence type="ECO:0000256" key="2">
    <source>
        <dbReference type="SAM" id="MobiDB-lite"/>
    </source>
</evidence>
<dbReference type="GO" id="GO:0006357">
    <property type="term" value="P:regulation of transcription by RNA polymerase II"/>
    <property type="evidence" value="ECO:0007669"/>
    <property type="project" value="TreeGrafter"/>
</dbReference>
<evidence type="ECO:0000259" key="4">
    <source>
        <dbReference type="Pfam" id="PF13339"/>
    </source>
</evidence>
<protein>
    <submittedName>
        <fullName evidence="5">Putative apoptosis antagonizing transcription factor</fullName>
    </submittedName>
</protein>
<feature type="compositionally biased region" description="Polar residues" evidence="2">
    <location>
        <begin position="419"/>
        <end position="429"/>
    </location>
</feature>